<dbReference type="Pfam" id="PF07679">
    <property type="entry name" value="I-set"/>
    <property type="match status" value="1"/>
</dbReference>
<evidence type="ECO:0000256" key="3">
    <source>
        <dbReference type="SAM" id="MobiDB-lite"/>
    </source>
</evidence>
<organism evidence="8 9">
    <name type="scientific">Macrostomum lignano</name>
    <dbReference type="NCBI Taxonomy" id="282301"/>
    <lineage>
        <taxon>Eukaryota</taxon>
        <taxon>Metazoa</taxon>
        <taxon>Spiralia</taxon>
        <taxon>Lophotrochozoa</taxon>
        <taxon>Platyhelminthes</taxon>
        <taxon>Rhabditophora</taxon>
        <taxon>Macrostomorpha</taxon>
        <taxon>Macrostomida</taxon>
        <taxon>Macrostomidae</taxon>
        <taxon>Macrostomum</taxon>
    </lineage>
</organism>
<dbReference type="SUPFAM" id="SSF49265">
    <property type="entry name" value="Fibronectin type III"/>
    <property type="match status" value="2"/>
</dbReference>
<protein>
    <submittedName>
        <fullName evidence="9">Uncharacterized protein</fullName>
    </submittedName>
</protein>
<proteinExistence type="predicted"/>
<dbReference type="PROSITE" id="PS50835">
    <property type="entry name" value="IG_LIKE"/>
    <property type="match status" value="6"/>
</dbReference>
<feature type="compositionally biased region" description="Basic and acidic residues" evidence="3">
    <location>
        <begin position="1108"/>
        <end position="1118"/>
    </location>
</feature>
<feature type="domain" description="Ig-like" evidence="6">
    <location>
        <begin position="506"/>
        <end position="602"/>
    </location>
</feature>
<dbReference type="GO" id="GO:0007411">
    <property type="term" value="P:axon guidance"/>
    <property type="evidence" value="ECO:0007669"/>
    <property type="project" value="TreeGrafter"/>
</dbReference>
<dbReference type="Pfam" id="PF13927">
    <property type="entry name" value="Ig_3"/>
    <property type="match status" value="2"/>
</dbReference>
<dbReference type="GO" id="GO:0030424">
    <property type="term" value="C:axon"/>
    <property type="evidence" value="ECO:0007669"/>
    <property type="project" value="TreeGrafter"/>
</dbReference>
<feature type="signal peptide" evidence="5">
    <location>
        <begin position="1"/>
        <end position="26"/>
    </location>
</feature>
<feature type="domain" description="Ig-like" evidence="6">
    <location>
        <begin position="233"/>
        <end position="318"/>
    </location>
</feature>
<dbReference type="InterPro" id="IPR003598">
    <property type="entry name" value="Ig_sub2"/>
</dbReference>
<feature type="region of interest" description="Disordered" evidence="3">
    <location>
        <begin position="1108"/>
        <end position="1159"/>
    </location>
</feature>
<dbReference type="CDD" id="cd00063">
    <property type="entry name" value="FN3"/>
    <property type="match status" value="2"/>
</dbReference>
<keyword evidence="4" id="KW-0812">Transmembrane</keyword>
<evidence type="ECO:0000313" key="8">
    <source>
        <dbReference type="Proteomes" id="UP000095280"/>
    </source>
</evidence>
<dbReference type="InterPro" id="IPR003961">
    <property type="entry name" value="FN3_dom"/>
</dbReference>
<evidence type="ECO:0000313" key="9">
    <source>
        <dbReference type="WBParaSite" id="maker-uti_cns_0006521-snap-gene-0.3-mRNA-1"/>
    </source>
</evidence>
<dbReference type="InterPro" id="IPR003599">
    <property type="entry name" value="Ig_sub"/>
</dbReference>
<evidence type="ECO:0000259" key="6">
    <source>
        <dbReference type="PROSITE" id="PS50835"/>
    </source>
</evidence>
<keyword evidence="4" id="KW-0472">Membrane</keyword>
<keyword evidence="4" id="KW-1133">Transmembrane helix</keyword>
<keyword evidence="8" id="KW-1185">Reference proteome</keyword>
<sequence>MMEPTKPSDVVSVLLLLTAMPNLVCTVLLPPSITRQPAAETPFIPGEPIRLDCDASPPGSVEFAWLRNRETLSLRDGRRLAGGALIIESPTLADEGVYQCLAGNRFGWAASRVSQVRQAVLRPFPNARKPPIEKLVGDSLRIPCESPVSYPTATVLWYKTDDLTNRLSTLPMSNRIAIHPTDGSLLFANLLLEDGNAGYQCGARNDFVRRTVESRAHRLTVRQGGDSSTKRRPAELMAQSDSRPQLLANSTGDLFCFFSGYPTPQIRWRRPVADGSDQLLEAGTRLQLLSVRTKTHAGTFECFAVNGGSSAPASAKFQVAVVSPPRWLDRPEGVALAEGAARHEFRCRAEPMDGQPSWFVNGRPVQPTNPSEPHRLIFENLTAADSAMVQCNCSNSHGYILANAHLSVLNQPPAFTEPPPPGGLKTAAGVAKLVIPCRTFAAPKPDIWWSRDGQRLDGDSGRYSLEQNGDLVIRDVQLSDAGRYKCLASNRFGSSEAESSLTVRQPTEIRIPPESQTIVEGAEVRLACTAVTDVGEAGSLRLTWLKDEQPVDFGSRPGLLHSGQHDGALVISRARPQDSGVYSCNASNGLDYDVKSARLVVTGRPGAPADLRVACDTPAAKATLRWTAGPDNNSPVRRHIVEFATQFDDHLLALAELASAATTANSATVRLRPNLLYRFRVRAVNDVGPGDASEVVGAPPNCRVPPDRPAVNPDGLRAEGSRPHSLTVQWQPLSPLDYGADGLAYVLQLRCIDCAGTPINRPFEKIVSDPKVDQVDIVELIIDGRSYPVEIYRRYLVTLVARNSLGDCRERPAEVLGYSGELQPLVAPSDLRVATESADAVAENSAVLAWSLGIDPTVDDRVRGFYRGFRIEWCAWNSSEAGCAAGLNRSQDVIYREAPVSGSSSASSSSAASSTSTLSLPLQFKERLFRLPGDTSIQAWVRLLNKRYAGPPSEAIEFRTLEGTPGQVSEFVLSLTGVNHLEFGWSPPQQCNGRLTGYQLAYQEIRELLQADIVYTPPINDPSQRRGLIAGLKPNTNYRVYIYARTAKGNGEPTFLDVRTAPPSRDWRGGGPFTVIPVGDRALNVTYNPGTGSRSMFYVQYRELQDAKSLEPKQHEEQQEQQQQQQQQQQQKQQKQQQQQQAGPSATASLAGDQTRAAATLDSHRQLGQELLVRVIASEDGAAAASYTEPVRARTGSNRRLGGGLLDGAGSTWLVCMSLILLVVAVFLLFMCFVRRRRGRPEYHRGKPISAEDEAAAQRMCATTDQPVQLSPATPLGQQTVTQTRQCQLQLQGYNSNNGIRDQKAYAFADCTHSLTRDNCMDLASSATTGKDRLCGGGYSTIRGPMIPISELPGCVPARGGYQYNHHHGNHVGSMPYREPASDDDPNNHFRSRGSGGGSGSNSRIVAIVTRRLLLLLSHAVLHLFNQLDAAVVQPAFQFGVGWAIRKYQTVSTESPTVPAARSAAEPAAKSPTVEHREQSARTLTCCPVIRLRECCGVMPMPCIRTPSAAAAVAPLLLAYCVCDCPVALRD</sequence>
<evidence type="ECO:0000256" key="1">
    <source>
        <dbReference type="ARBA" id="ARBA00022737"/>
    </source>
</evidence>
<dbReference type="InterPro" id="IPR036116">
    <property type="entry name" value="FN3_sf"/>
</dbReference>
<keyword evidence="1" id="KW-0677">Repeat</keyword>
<name>A0A1I8HK70_9PLAT</name>
<dbReference type="PANTHER" id="PTHR44170">
    <property type="entry name" value="PROTEIN SIDEKICK"/>
    <property type="match status" value="1"/>
</dbReference>
<feature type="domain" description="Fibronectin type-III" evidence="7">
    <location>
        <begin position="964"/>
        <end position="1064"/>
    </location>
</feature>
<feature type="transmembrane region" description="Helical" evidence="4">
    <location>
        <begin position="1212"/>
        <end position="1234"/>
    </location>
</feature>
<keyword evidence="2" id="KW-1015">Disulfide bond</keyword>
<feature type="domain" description="Ig-like" evidence="6">
    <location>
        <begin position="413"/>
        <end position="502"/>
    </location>
</feature>
<feature type="domain" description="Ig-like" evidence="6">
    <location>
        <begin position="31"/>
        <end position="122"/>
    </location>
</feature>
<dbReference type="PANTHER" id="PTHR44170:SF6">
    <property type="entry name" value="CONTACTIN"/>
    <property type="match status" value="1"/>
</dbReference>
<feature type="domain" description="Ig-like" evidence="6">
    <location>
        <begin position="125"/>
        <end position="220"/>
    </location>
</feature>
<dbReference type="Proteomes" id="UP000095280">
    <property type="component" value="Unplaced"/>
</dbReference>
<feature type="region of interest" description="Disordered" evidence="3">
    <location>
        <begin position="219"/>
        <end position="241"/>
    </location>
</feature>
<dbReference type="GO" id="GO:0005886">
    <property type="term" value="C:plasma membrane"/>
    <property type="evidence" value="ECO:0007669"/>
    <property type="project" value="TreeGrafter"/>
</dbReference>
<feature type="region of interest" description="Disordered" evidence="3">
    <location>
        <begin position="1367"/>
        <end position="1402"/>
    </location>
</feature>
<dbReference type="PROSITE" id="PS50853">
    <property type="entry name" value="FN3"/>
    <property type="match status" value="2"/>
</dbReference>
<dbReference type="SMART" id="SM00409">
    <property type="entry name" value="IG"/>
    <property type="match status" value="6"/>
</dbReference>
<dbReference type="SUPFAM" id="SSF48726">
    <property type="entry name" value="Immunoglobulin"/>
    <property type="match status" value="6"/>
</dbReference>
<feature type="chain" id="PRO_5009320319" evidence="5">
    <location>
        <begin position="27"/>
        <end position="1531"/>
    </location>
</feature>
<keyword evidence="5" id="KW-0732">Signal</keyword>
<evidence type="ECO:0000256" key="5">
    <source>
        <dbReference type="SAM" id="SignalP"/>
    </source>
</evidence>
<feature type="domain" description="Fibronectin type-III" evidence="7">
    <location>
        <begin position="607"/>
        <end position="707"/>
    </location>
</feature>
<feature type="domain" description="Ig-like" evidence="6">
    <location>
        <begin position="325"/>
        <end position="407"/>
    </location>
</feature>
<evidence type="ECO:0000256" key="4">
    <source>
        <dbReference type="SAM" id="Phobius"/>
    </source>
</evidence>
<dbReference type="InterPro" id="IPR013783">
    <property type="entry name" value="Ig-like_fold"/>
</dbReference>
<dbReference type="GO" id="GO:0098609">
    <property type="term" value="P:cell-cell adhesion"/>
    <property type="evidence" value="ECO:0007669"/>
    <property type="project" value="TreeGrafter"/>
</dbReference>
<feature type="compositionally biased region" description="Low complexity" evidence="3">
    <location>
        <begin position="1120"/>
        <end position="1141"/>
    </location>
</feature>
<dbReference type="CDD" id="cd00096">
    <property type="entry name" value="Ig"/>
    <property type="match status" value="2"/>
</dbReference>
<dbReference type="Gene3D" id="2.60.40.10">
    <property type="entry name" value="Immunoglobulins"/>
    <property type="match status" value="10"/>
</dbReference>
<accession>A0A1I8HK70</accession>
<reference evidence="9" key="1">
    <citation type="submission" date="2016-11" db="UniProtKB">
        <authorList>
            <consortium name="WormBaseParasite"/>
        </authorList>
    </citation>
    <scope>IDENTIFICATION</scope>
</reference>
<dbReference type="InterPro" id="IPR013098">
    <property type="entry name" value="Ig_I-set"/>
</dbReference>
<evidence type="ECO:0000256" key="2">
    <source>
        <dbReference type="ARBA" id="ARBA00023157"/>
    </source>
</evidence>
<dbReference type="SMART" id="SM00408">
    <property type="entry name" value="IGc2"/>
    <property type="match status" value="5"/>
</dbReference>
<dbReference type="SMART" id="SM00060">
    <property type="entry name" value="FN3"/>
    <property type="match status" value="3"/>
</dbReference>
<dbReference type="InterPro" id="IPR036179">
    <property type="entry name" value="Ig-like_dom_sf"/>
</dbReference>
<evidence type="ECO:0000259" key="7">
    <source>
        <dbReference type="PROSITE" id="PS50853"/>
    </source>
</evidence>
<dbReference type="WBParaSite" id="maker-uti_cns_0006521-snap-gene-0.3-mRNA-1">
    <property type="protein sequence ID" value="maker-uti_cns_0006521-snap-gene-0.3-mRNA-1"/>
    <property type="gene ID" value="maker-uti_cns_0006521-snap-gene-0.3"/>
</dbReference>
<dbReference type="Pfam" id="PF00041">
    <property type="entry name" value="fn3"/>
    <property type="match status" value="2"/>
</dbReference>
<dbReference type="InterPro" id="IPR007110">
    <property type="entry name" value="Ig-like_dom"/>
</dbReference>